<dbReference type="OrthoDB" id="734536at2759"/>
<keyword evidence="2" id="KW-0812">Transmembrane</keyword>
<keyword evidence="2" id="KW-0472">Membrane</keyword>
<organism evidence="3 4">
    <name type="scientific">Trema orientale</name>
    <name type="common">Charcoal tree</name>
    <name type="synonym">Celtis orientalis</name>
    <dbReference type="NCBI Taxonomy" id="63057"/>
    <lineage>
        <taxon>Eukaryota</taxon>
        <taxon>Viridiplantae</taxon>
        <taxon>Streptophyta</taxon>
        <taxon>Embryophyta</taxon>
        <taxon>Tracheophyta</taxon>
        <taxon>Spermatophyta</taxon>
        <taxon>Magnoliopsida</taxon>
        <taxon>eudicotyledons</taxon>
        <taxon>Gunneridae</taxon>
        <taxon>Pentapetalae</taxon>
        <taxon>rosids</taxon>
        <taxon>fabids</taxon>
        <taxon>Rosales</taxon>
        <taxon>Cannabaceae</taxon>
        <taxon>Trema</taxon>
    </lineage>
</organism>
<evidence type="ECO:0008006" key="5">
    <source>
        <dbReference type="Google" id="ProtNLM"/>
    </source>
</evidence>
<feature type="compositionally biased region" description="Polar residues" evidence="1">
    <location>
        <begin position="29"/>
        <end position="46"/>
    </location>
</feature>
<evidence type="ECO:0000256" key="1">
    <source>
        <dbReference type="SAM" id="MobiDB-lite"/>
    </source>
</evidence>
<feature type="compositionally biased region" description="Low complexity" evidence="1">
    <location>
        <begin position="55"/>
        <end position="78"/>
    </location>
</feature>
<feature type="region of interest" description="Disordered" evidence="1">
    <location>
        <begin position="1"/>
        <end position="94"/>
    </location>
</feature>
<accession>A0A2P5G0D4</accession>
<reference evidence="4" key="1">
    <citation type="submission" date="2016-06" db="EMBL/GenBank/DDBJ databases">
        <title>Parallel loss of symbiosis genes in relatives of nitrogen-fixing non-legume Parasponia.</title>
        <authorList>
            <person name="Van Velzen R."/>
            <person name="Holmer R."/>
            <person name="Bu F."/>
            <person name="Rutten L."/>
            <person name="Van Zeijl A."/>
            <person name="Liu W."/>
            <person name="Santuari L."/>
            <person name="Cao Q."/>
            <person name="Sharma T."/>
            <person name="Shen D."/>
            <person name="Roswanjaya Y."/>
            <person name="Wardhani T."/>
            <person name="Kalhor M.S."/>
            <person name="Jansen J."/>
            <person name="Van den Hoogen J."/>
            <person name="Gungor B."/>
            <person name="Hartog M."/>
            <person name="Hontelez J."/>
            <person name="Verver J."/>
            <person name="Yang W.-C."/>
            <person name="Schijlen E."/>
            <person name="Repin R."/>
            <person name="Schilthuizen M."/>
            <person name="Schranz E."/>
            <person name="Heidstra R."/>
            <person name="Miyata K."/>
            <person name="Fedorova E."/>
            <person name="Kohlen W."/>
            <person name="Bisseling T."/>
            <person name="Smit S."/>
            <person name="Geurts R."/>
        </authorList>
    </citation>
    <scope>NUCLEOTIDE SEQUENCE [LARGE SCALE GENOMIC DNA]</scope>
    <source>
        <strain evidence="4">cv. RG33-2</strain>
    </source>
</reference>
<dbReference type="InParanoid" id="A0A2P5G0D4"/>
<protein>
    <recommendedName>
        <fullName evidence="5">Transmembrane protein</fullName>
    </recommendedName>
</protein>
<keyword evidence="4" id="KW-1185">Reference proteome</keyword>
<dbReference type="AlphaFoldDB" id="A0A2P5G0D4"/>
<comment type="caution">
    <text evidence="3">The sequence shown here is derived from an EMBL/GenBank/DDBJ whole genome shotgun (WGS) entry which is preliminary data.</text>
</comment>
<keyword evidence="2" id="KW-1133">Transmembrane helix</keyword>
<evidence type="ECO:0000313" key="4">
    <source>
        <dbReference type="Proteomes" id="UP000237000"/>
    </source>
</evidence>
<dbReference type="PANTHER" id="PTHR37206:SF4">
    <property type="entry name" value="TRANSMEMBRANE PROTEIN"/>
    <property type="match status" value="1"/>
</dbReference>
<proteinExistence type="predicted"/>
<evidence type="ECO:0000256" key="2">
    <source>
        <dbReference type="SAM" id="Phobius"/>
    </source>
</evidence>
<feature type="transmembrane region" description="Helical" evidence="2">
    <location>
        <begin position="139"/>
        <end position="159"/>
    </location>
</feature>
<name>A0A2P5G0D4_TREOI</name>
<dbReference type="Proteomes" id="UP000237000">
    <property type="component" value="Unassembled WGS sequence"/>
</dbReference>
<dbReference type="PANTHER" id="PTHR37206">
    <property type="entry name" value="TRANSMEMBRANE PROTEIN"/>
    <property type="match status" value="1"/>
</dbReference>
<sequence length="218" mass="24322">METDDGAEFPESLTEWEQIDSPFPLTRHPPSQQSMSPSAVNDNQVPPTIPLEPNSPSSSSSSSSSSPTPPSSSSSTNLRPEEEARRPLPLPPPPRRSDSRLVLVIEIAKQLRLRFGILSREVLGAACKVCDYKLVAGKFWSIASVAGVVAAVLLSLLYARLRRRPRWRPRALRRRDDNGRLLLLLREKDEKISQLLFQIAEMNEALSARRRVPVIRIG</sequence>
<dbReference type="EMBL" id="JXTC01000002">
    <property type="protein sequence ID" value="POO03477.1"/>
    <property type="molecule type" value="Genomic_DNA"/>
</dbReference>
<gene>
    <name evidence="3" type="ORF">TorRG33x02_006820</name>
</gene>
<evidence type="ECO:0000313" key="3">
    <source>
        <dbReference type="EMBL" id="POO03477.1"/>
    </source>
</evidence>